<evidence type="ECO:0000256" key="3">
    <source>
        <dbReference type="ARBA" id="ARBA00011458"/>
    </source>
</evidence>
<dbReference type="Pfam" id="PF00189">
    <property type="entry name" value="Ribosomal_S3_C"/>
    <property type="match status" value="1"/>
</dbReference>
<evidence type="ECO:0000256" key="2">
    <source>
        <dbReference type="ARBA" id="ARBA00010761"/>
    </source>
</evidence>
<evidence type="ECO:0000256" key="6">
    <source>
        <dbReference type="ARBA" id="ARBA00022980"/>
    </source>
</evidence>
<dbReference type="CDD" id="cd02412">
    <property type="entry name" value="KH-II_30S_S3"/>
    <property type="match status" value="1"/>
</dbReference>
<proteinExistence type="inferred from homology"/>
<dbReference type="RefSeq" id="YP_009556093.1">
    <property type="nucleotide sequence ID" value="NC_040933.1"/>
</dbReference>
<accession>A0A411JY05</accession>
<keyword evidence="4" id="KW-0150">Chloroplast</keyword>
<dbReference type="InterPro" id="IPR018280">
    <property type="entry name" value="Ribosomal_uS3_CS"/>
</dbReference>
<evidence type="ECO:0000256" key="1">
    <source>
        <dbReference type="ARBA" id="ARBA00004229"/>
    </source>
</evidence>
<keyword evidence="7 9" id="KW-0687">Ribonucleoprotein</keyword>
<dbReference type="Gene3D" id="3.30.1140.32">
    <property type="entry name" value="Ribosomal protein S3, C-terminal domain"/>
    <property type="match status" value="1"/>
</dbReference>
<protein>
    <recommendedName>
        <fullName evidence="8">Small ribosomal subunit protein uS3c</fullName>
    </recommendedName>
</protein>
<dbReference type="GO" id="GO:0022627">
    <property type="term" value="C:cytosolic small ribosomal subunit"/>
    <property type="evidence" value="ECO:0007669"/>
    <property type="project" value="TreeGrafter"/>
</dbReference>
<dbReference type="InterPro" id="IPR001351">
    <property type="entry name" value="Ribosomal_uS3_C"/>
</dbReference>
<dbReference type="GeneID" id="39121160"/>
<gene>
    <name evidence="11" type="primary">rps3</name>
</gene>
<dbReference type="InterPro" id="IPR009019">
    <property type="entry name" value="KH_sf_prok-type"/>
</dbReference>
<dbReference type="HAMAP" id="MF_01309_B">
    <property type="entry name" value="Ribosomal_uS3_B"/>
    <property type="match status" value="1"/>
</dbReference>
<keyword evidence="6 9" id="KW-0689">Ribosomal protein</keyword>
<dbReference type="GO" id="GO:0003723">
    <property type="term" value="F:RNA binding"/>
    <property type="evidence" value="ECO:0007669"/>
    <property type="project" value="InterPro"/>
</dbReference>
<dbReference type="InterPro" id="IPR057258">
    <property type="entry name" value="Ribosomal_uS3"/>
</dbReference>
<evidence type="ECO:0000259" key="10">
    <source>
        <dbReference type="Pfam" id="PF00189"/>
    </source>
</evidence>
<dbReference type="SUPFAM" id="SSF54814">
    <property type="entry name" value="Prokaryotic type KH domain (KH-domain type II)"/>
    <property type="match status" value="1"/>
</dbReference>
<sequence>MGQKINPIGFRLGTTQDHHSLWFEEPKNYSEGLQQDQEIRNYIKNYIQENMKISKDLGWKVITCIEIQKEINLIHVITYLGFSNKVKEKRPEKKKKLAKEEKEEITKLQMNLHKEFPFIDRLTCDTIKFNLTFKVFKNPFENPTVLAAYLADQLKNRVSFRKAMKKTIELSQEAGTKGIQVKIAGRIGGREIARVVCFKKGRLPLQTVRAKIDYCSYPVQTTYGVLGIKIWTFEE</sequence>
<comment type="similarity">
    <text evidence="2 9">Belongs to the universal ribosomal protein uS3 family.</text>
</comment>
<reference evidence="11" key="1">
    <citation type="journal article" date="2019" name="Mol. Phylogenet. Evol.">
        <title>Plastid phylogenomic insights into the evolution of Caryophyllales.</title>
        <authorList>
            <person name="Yao G."/>
            <person name="Jin J.J."/>
            <person name="Li H.T."/>
            <person name="Yang J.B."/>
            <person name="Shiva Mandala V."/>
            <person name="Croley M."/>
            <person name="Mostow R."/>
            <person name="Douglas N.A."/>
            <person name="Chase M.W."/>
            <person name="Christenhusz M.J."/>
            <person name="Soltis D.E."/>
            <person name="Soltis P.S."/>
            <person name="Smith S.A."/>
            <person name="Brockington S.F."/>
            <person name="Moore M.J."/>
            <person name="Yi T.S."/>
            <person name="Li D.Z."/>
        </authorList>
    </citation>
    <scope>NUCLEOTIDE SEQUENCE</scope>
</reference>
<keyword evidence="5 11" id="KW-0934">Plastid</keyword>
<geneLocation type="plastid" evidence="11"/>
<dbReference type="InterPro" id="IPR036419">
    <property type="entry name" value="Ribosomal_S3_C_sf"/>
</dbReference>
<evidence type="ECO:0000256" key="9">
    <source>
        <dbReference type="RuleBase" id="RU003624"/>
    </source>
</evidence>
<dbReference type="PROSITE" id="PS00548">
    <property type="entry name" value="RIBOSOMAL_S3"/>
    <property type="match status" value="1"/>
</dbReference>
<dbReference type="AlphaFoldDB" id="A0A411JY05"/>
<evidence type="ECO:0000256" key="4">
    <source>
        <dbReference type="ARBA" id="ARBA00022528"/>
    </source>
</evidence>
<dbReference type="InterPro" id="IPR015946">
    <property type="entry name" value="KH_dom-like_a/b"/>
</dbReference>
<dbReference type="GO" id="GO:0009507">
    <property type="term" value="C:chloroplast"/>
    <property type="evidence" value="ECO:0007669"/>
    <property type="project" value="UniProtKB-SubCell"/>
</dbReference>
<dbReference type="PANTHER" id="PTHR11760:SF42">
    <property type="entry name" value="SMALL RIBOSOMAL SUBUNIT PROTEIN US3C"/>
    <property type="match status" value="1"/>
</dbReference>
<dbReference type="GO" id="GO:0003735">
    <property type="term" value="F:structural constituent of ribosome"/>
    <property type="evidence" value="ECO:0007669"/>
    <property type="project" value="InterPro"/>
</dbReference>
<organism evidence="11">
    <name type="scientific">Scaevola taccada</name>
    <name type="common">Beach cabbage</name>
    <name type="synonym">Lobelia taccada</name>
    <dbReference type="NCBI Taxonomy" id="16481"/>
    <lineage>
        <taxon>Eukaryota</taxon>
        <taxon>Viridiplantae</taxon>
        <taxon>Streptophyta</taxon>
        <taxon>Embryophyta</taxon>
        <taxon>Tracheophyta</taxon>
        <taxon>Spermatophyta</taxon>
        <taxon>Magnoliopsida</taxon>
        <taxon>eudicotyledons</taxon>
        <taxon>Gunneridae</taxon>
        <taxon>Pentapetalae</taxon>
        <taxon>asterids</taxon>
        <taxon>campanulids</taxon>
        <taxon>Asterales</taxon>
        <taxon>Goodeniaceae</taxon>
        <taxon>core Goodeniaceae</taxon>
        <taxon>Scaevola</taxon>
    </lineage>
</organism>
<dbReference type="InterPro" id="IPR005704">
    <property type="entry name" value="Ribosomal_uS3_bac-typ"/>
</dbReference>
<evidence type="ECO:0000256" key="7">
    <source>
        <dbReference type="ARBA" id="ARBA00023274"/>
    </source>
</evidence>
<dbReference type="Gene3D" id="3.30.300.20">
    <property type="match status" value="1"/>
</dbReference>
<feature type="domain" description="Small ribosomal subunit protein uS3 C-terminal" evidence="10">
    <location>
        <begin position="150"/>
        <end position="231"/>
    </location>
</feature>
<dbReference type="SUPFAM" id="SSF54821">
    <property type="entry name" value="Ribosomal protein S3 C-terminal domain"/>
    <property type="match status" value="1"/>
</dbReference>
<comment type="subunit">
    <text evidence="3">Part of the 30S ribosomal subunit.</text>
</comment>
<dbReference type="PANTHER" id="PTHR11760">
    <property type="entry name" value="30S/40S RIBOSOMAL PROTEIN S3"/>
    <property type="match status" value="1"/>
</dbReference>
<evidence type="ECO:0000256" key="8">
    <source>
        <dbReference type="ARBA" id="ARBA00035154"/>
    </source>
</evidence>
<comment type="subcellular location">
    <subcellularLocation>
        <location evidence="1">Plastid</location>
        <location evidence="1">Chloroplast</location>
    </subcellularLocation>
</comment>
<name>A0A411JY05_SCATA</name>
<dbReference type="GO" id="GO:0006412">
    <property type="term" value="P:translation"/>
    <property type="evidence" value="ECO:0007669"/>
    <property type="project" value="InterPro"/>
</dbReference>
<dbReference type="NCBIfam" id="TIGR01009">
    <property type="entry name" value="rpsC_bact"/>
    <property type="match status" value="1"/>
</dbReference>
<evidence type="ECO:0000256" key="5">
    <source>
        <dbReference type="ARBA" id="ARBA00022640"/>
    </source>
</evidence>
<dbReference type="EMBL" id="MK397896">
    <property type="protein sequence ID" value="QBC69970.1"/>
    <property type="molecule type" value="Genomic_DNA"/>
</dbReference>
<evidence type="ECO:0000313" key="11">
    <source>
        <dbReference type="EMBL" id="QBC69970.1"/>
    </source>
</evidence>